<evidence type="ECO:0000256" key="1">
    <source>
        <dbReference type="ARBA" id="ARBA00011046"/>
    </source>
</evidence>
<dbReference type="Pfam" id="PF03965">
    <property type="entry name" value="Penicillinase_R"/>
    <property type="match status" value="1"/>
</dbReference>
<sequence length="131" mass="14627">MPNTASGLGDLEQAIMNHLWDTPAPQADGFTVRDVHETLGADRDIAYTTVMTVMDRLSRKEFLTRTKQGRAYVYRAATSREDFVARLMRETLGDLRPTDRRAAVLAFVDDAGADDVAALREALDRLESPTR</sequence>
<gene>
    <name evidence="5" type="ordered locus">Ksed_01860</name>
</gene>
<dbReference type="Proteomes" id="UP000006666">
    <property type="component" value="Chromosome"/>
</dbReference>
<comment type="similarity">
    <text evidence="1">Belongs to the BlaI transcriptional regulatory family.</text>
</comment>
<evidence type="ECO:0000313" key="5">
    <source>
        <dbReference type="EMBL" id="ACV05274.1"/>
    </source>
</evidence>
<dbReference type="SUPFAM" id="SSF46785">
    <property type="entry name" value="Winged helix' DNA-binding domain"/>
    <property type="match status" value="1"/>
</dbReference>
<reference evidence="5 6" key="1">
    <citation type="journal article" date="2009" name="Stand. Genomic Sci.">
        <title>Complete genome sequence of Kytococcus sedentarius type strain (541).</title>
        <authorList>
            <person name="Sims D."/>
            <person name="Brettin T."/>
            <person name="Detter J.C."/>
            <person name="Han C."/>
            <person name="Lapidus A."/>
            <person name="Copeland A."/>
            <person name="Glavina Del Rio T."/>
            <person name="Nolan M."/>
            <person name="Chen F."/>
            <person name="Lucas S."/>
            <person name="Tice H."/>
            <person name="Cheng J.F."/>
            <person name="Bruce D."/>
            <person name="Goodwin L."/>
            <person name="Pitluck S."/>
            <person name="Ovchinnikova G."/>
            <person name="Pati A."/>
            <person name="Ivanova N."/>
            <person name="Mavrommatis K."/>
            <person name="Chen A."/>
            <person name="Palaniappan K."/>
            <person name="D'haeseleer P."/>
            <person name="Chain P."/>
            <person name="Bristow J."/>
            <person name="Eisen J.A."/>
            <person name="Markowitz V."/>
            <person name="Hugenholtz P."/>
            <person name="Schneider S."/>
            <person name="Goker M."/>
            <person name="Pukall R."/>
            <person name="Kyrpides N.C."/>
            <person name="Klenk H.P."/>
        </authorList>
    </citation>
    <scope>NUCLEOTIDE SEQUENCE [LARGE SCALE GENOMIC DNA]</scope>
    <source>
        <strain evidence="6">ATCC 14392 / DSM 20547 / JCM 11482 / CCUG 33030 / NBRC 15357 / NCTC 11040 / CCM 314 / 541</strain>
    </source>
</reference>
<keyword evidence="4" id="KW-0804">Transcription</keyword>
<dbReference type="GO" id="GO:0003677">
    <property type="term" value="F:DNA binding"/>
    <property type="evidence" value="ECO:0007669"/>
    <property type="project" value="UniProtKB-KW"/>
</dbReference>
<keyword evidence="3" id="KW-0238">DNA-binding</keyword>
<dbReference type="PIRSF" id="PIRSF019455">
    <property type="entry name" value="CopR_AtkY"/>
    <property type="match status" value="1"/>
</dbReference>
<dbReference type="GO" id="GO:0045892">
    <property type="term" value="P:negative regulation of DNA-templated transcription"/>
    <property type="evidence" value="ECO:0007669"/>
    <property type="project" value="InterPro"/>
</dbReference>
<dbReference type="InterPro" id="IPR036390">
    <property type="entry name" value="WH_DNA-bd_sf"/>
</dbReference>
<evidence type="ECO:0000313" key="6">
    <source>
        <dbReference type="Proteomes" id="UP000006666"/>
    </source>
</evidence>
<protein>
    <submittedName>
        <fullName evidence="5">Predicted transcriptional regulator</fullName>
    </submittedName>
</protein>
<dbReference type="RefSeq" id="WP_012801693.1">
    <property type="nucleotide sequence ID" value="NC_013169.1"/>
</dbReference>
<proteinExistence type="inferred from homology"/>
<dbReference type="Gene3D" id="6.10.140.850">
    <property type="match status" value="1"/>
</dbReference>
<organism evidence="5 6">
    <name type="scientific">Kytococcus sedentarius (strain ATCC 14392 / DSM 20547 / JCM 11482 / CCUG 33030 / NBRC 15357 / NCTC 11040 / CCM 314 / 541)</name>
    <name type="common">Micrococcus sedentarius</name>
    <dbReference type="NCBI Taxonomy" id="478801"/>
    <lineage>
        <taxon>Bacteria</taxon>
        <taxon>Bacillati</taxon>
        <taxon>Actinomycetota</taxon>
        <taxon>Actinomycetes</taxon>
        <taxon>Micrococcales</taxon>
        <taxon>Kytococcaceae</taxon>
        <taxon>Kytococcus</taxon>
    </lineage>
</organism>
<dbReference type="EMBL" id="CP001686">
    <property type="protein sequence ID" value="ACV05274.1"/>
    <property type="molecule type" value="Genomic_DNA"/>
</dbReference>
<dbReference type="STRING" id="478801.Ksed_01860"/>
<dbReference type="KEGG" id="kse:Ksed_01860"/>
<dbReference type="eggNOG" id="COG3682">
    <property type="taxonomic scope" value="Bacteria"/>
</dbReference>
<evidence type="ECO:0000256" key="2">
    <source>
        <dbReference type="ARBA" id="ARBA00023015"/>
    </source>
</evidence>
<keyword evidence="2" id="KW-0805">Transcription regulation</keyword>
<dbReference type="HOGENOM" id="CLU_119090_1_0_11"/>
<dbReference type="InterPro" id="IPR005650">
    <property type="entry name" value="BlaI_family"/>
</dbReference>
<evidence type="ECO:0000256" key="3">
    <source>
        <dbReference type="ARBA" id="ARBA00023125"/>
    </source>
</evidence>
<dbReference type="AlphaFoldDB" id="C7NJE4"/>
<evidence type="ECO:0000256" key="4">
    <source>
        <dbReference type="ARBA" id="ARBA00023163"/>
    </source>
</evidence>
<name>C7NJE4_KYTSD</name>
<dbReference type="Gene3D" id="1.10.10.10">
    <property type="entry name" value="Winged helix-like DNA-binding domain superfamily/Winged helix DNA-binding domain"/>
    <property type="match status" value="1"/>
</dbReference>
<dbReference type="InterPro" id="IPR036388">
    <property type="entry name" value="WH-like_DNA-bd_sf"/>
</dbReference>
<keyword evidence="6" id="KW-1185">Reference proteome</keyword>
<accession>C7NJE4</accession>